<feature type="compositionally biased region" description="Gly residues" evidence="8">
    <location>
        <begin position="949"/>
        <end position="959"/>
    </location>
</feature>
<protein>
    <submittedName>
        <fullName evidence="13">DUF221 domain</fullName>
    </submittedName>
</protein>
<evidence type="ECO:0000256" key="9">
    <source>
        <dbReference type="SAM" id="Phobius"/>
    </source>
</evidence>
<feature type="transmembrane region" description="Helical" evidence="9">
    <location>
        <begin position="485"/>
        <end position="508"/>
    </location>
</feature>
<feature type="transmembrane region" description="Helical" evidence="9">
    <location>
        <begin position="445"/>
        <end position="465"/>
    </location>
</feature>
<dbReference type="GO" id="GO:0005227">
    <property type="term" value="F:calcium-activated cation channel activity"/>
    <property type="evidence" value="ECO:0007669"/>
    <property type="project" value="InterPro"/>
</dbReference>
<dbReference type="Pfam" id="PF14703">
    <property type="entry name" value="PHM7_cyt"/>
    <property type="match status" value="1"/>
</dbReference>
<evidence type="ECO:0000256" key="6">
    <source>
        <dbReference type="ARBA" id="ARBA00023136"/>
    </source>
</evidence>
<evidence type="ECO:0000256" key="5">
    <source>
        <dbReference type="ARBA" id="ARBA00022989"/>
    </source>
</evidence>
<feature type="transmembrane region" description="Helical" evidence="9">
    <location>
        <begin position="34"/>
        <end position="56"/>
    </location>
</feature>
<feature type="region of interest" description="Disordered" evidence="8">
    <location>
        <begin position="828"/>
        <end position="896"/>
    </location>
</feature>
<evidence type="ECO:0000259" key="12">
    <source>
        <dbReference type="Pfam" id="PF14703"/>
    </source>
</evidence>
<feature type="transmembrane region" description="Helical" evidence="9">
    <location>
        <begin position="653"/>
        <end position="672"/>
    </location>
</feature>
<proteinExistence type="inferred from homology"/>
<dbReference type="PANTHER" id="PTHR13018">
    <property type="entry name" value="PROBABLE MEMBRANE PROTEIN DUF221-RELATED"/>
    <property type="match status" value="1"/>
</dbReference>
<feature type="transmembrane region" description="Helical" evidence="9">
    <location>
        <begin position="599"/>
        <end position="626"/>
    </location>
</feature>
<evidence type="ECO:0000313" key="13">
    <source>
        <dbReference type="EMBL" id="KAA6408043.1"/>
    </source>
</evidence>
<evidence type="ECO:0000259" key="10">
    <source>
        <dbReference type="Pfam" id="PF02714"/>
    </source>
</evidence>
<dbReference type="InterPro" id="IPR045122">
    <property type="entry name" value="Csc1-like"/>
</dbReference>
<dbReference type="AlphaFoldDB" id="A0A5M8PG19"/>
<dbReference type="OrthoDB" id="2150324at2759"/>
<evidence type="ECO:0000259" key="11">
    <source>
        <dbReference type="Pfam" id="PF13967"/>
    </source>
</evidence>
<keyword evidence="6 9" id="KW-0472">Membrane</keyword>
<dbReference type="Pfam" id="PF13967">
    <property type="entry name" value="RSN1_TM"/>
    <property type="match status" value="1"/>
</dbReference>
<feature type="coiled-coil region" evidence="7">
    <location>
        <begin position="308"/>
        <end position="335"/>
    </location>
</feature>
<feature type="domain" description="CSC1/OSCA1-like N-terminal transmembrane" evidence="11">
    <location>
        <begin position="34"/>
        <end position="189"/>
    </location>
</feature>
<evidence type="ECO:0000256" key="1">
    <source>
        <dbReference type="ARBA" id="ARBA00004141"/>
    </source>
</evidence>
<dbReference type="EMBL" id="VXIT01000015">
    <property type="protein sequence ID" value="KAA6408043.1"/>
    <property type="molecule type" value="Genomic_DNA"/>
</dbReference>
<dbReference type="Proteomes" id="UP000324767">
    <property type="component" value="Unassembled WGS sequence"/>
</dbReference>
<comment type="caution">
    <text evidence="13">The sequence shown here is derived from an EMBL/GenBank/DDBJ whole genome shotgun (WGS) entry which is preliminary data.</text>
</comment>
<dbReference type="InterPro" id="IPR032880">
    <property type="entry name" value="CSC1/OSCA1-like_N"/>
</dbReference>
<dbReference type="PANTHER" id="PTHR13018:SF149">
    <property type="entry name" value="DOMAIN PROTEIN, PUTATIVE (AFU_ORTHOLOGUE AFUA_3G11660)-RELATED"/>
    <property type="match status" value="1"/>
</dbReference>
<comment type="similarity">
    <text evidence="2">Belongs to the CSC1 (TC 1.A.17) family.</text>
</comment>
<evidence type="ECO:0000256" key="7">
    <source>
        <dbReference type="SAM" id="Coils"/>
    </source>
</evidence>
<keyword evidence="3" id="KW-0813">Transport</keyword>
<feature type="domain" description="CSC1/OSCA1-like cytosolic" evidence="12">
    <location>
        <begin position="213"/>
        <end position="378"/>
    </location>
</feature>
<accession>A0A5M8PG19</accession>
<feature type="transmembrane region" description="Helical" evidence="9">
    <location>
        <begin position="528"/>
        <end position="548"/>
    </location>
</feature>
<feature type="transmembrane region" description="Helical" evidence="9">
    <location>
        <begin position="391"/>
        <end position="415"/>
    </location>
</feature>
<evidence type="ECO:0000256" key="8">
    <source>
        <dbReference type="SAM" id="MobiDB-lite"/>
    </source>
</evidence>
<feature type="transmembrane region" description="Helical" evidence="9">
    <location>
        <begin position="169"/>
        <end position="188"/>
    </location>
</feature>
<organism evidence="13 14">
    <name type="scientific">Lasallia pustulata</name>
    <dbReference type="NCBI Taxonomy" id="136370"/>
    <lineage>
        <taxon>Eukaryota</taxon>
        <taxon>Fungi</taxon>
        <taxon>Dikarya</taxon>
        <taxon>Ascomycota</taxon>
        <taxon>Pezizomycotina</taxon>
        <taxon>Lecanoromycetes</taxon>
        <taxon>OSLEUM clade</taxon>
        <taxon>Umbilicariomycetidae</taxon>
        <taxon>Umbilicariales</taxon>
        <taxon>Umbilicariaceae</taxon>
        <taxon>Lasallia</taxon>
    </lineage>
</organism>
<feature type="region of interest" description="Disordered" evidence="8">
    <location>
        <begin position="782"/>
        <end position="806"/>
    </location>
</feature>
<evidence type="ECO:0000313" key="14">
    <source>
        <dbReference type="Proteomes" id="UP000324767"/>
    </source>
</evidence>
<sequence>MEGTLFQRQNKDGTGQTFLELLQNPFKTSFQANAFWVSLGTSIGTMVLITLLFSLLRPYNSVVYAPKVKHADDRHAPPRIGKGLFAWFAPVMRTKEAELVDKVGLDATVFLRFTHMCRNLFLTMSLVGCGILIPINVISSNKGIANTISNQTNRAFAVMTPQFIFGSALWSHVFCAWIFDIIVAYFLWSNYRAVTRLRRQYFESPEYQMSLHARSLMMTDIPPSFRTDEGILRIAGEMEQTSSLPRAAIGRNVKELPELIEQHNNAVRKLESILAKYLKIPDRLPPRPTIRPSKSDHRAKHGTKVDAIDYLTGRIRELEMEIKDVRESVDKRNAMPYGFASYGRIEDAHTVAYVARKKHPHGTTIRLAPRPNDIIWDNLKLSKKSRSWKRFMNNIWVALLTAVWIAPNAMIAIFLTDLSNLGLVWPAFQSSLAGNPKTWAAVQGVASPALTSLVYLVLPIIFRRLSIRAGDTTKTSREKHVTHKLYAFFVFNNYIVFSFFSAIWAFISAVISESKTQSVWDALKRADFFVNLMLALCTISPFWLTWLLQRNLGAAVDIAQVINLTWIWCARTFASPTPRQAIEWTAPPWFDYASYYNYFLFYSTIALCFATLQPLVLLVTALYFTIDSWLKKYLLLYVFITKTESGGQFWRILYNRFIFAAILANCTSALVIKARGTWTMIFAMAPLPILMLLFKWYCARTFDDQCTYYIKATLKDPELVAEGAKKSSRNDRVATRFGHPALYKPLITPMVHAKAQKVLSEIYSGRLNDSDTASVAGYSDIAMDPMSHSQPGKSARFPPGTSTGARDLFEVVPESQLDFAYYKNRDEFGDDHGGDGDLYGRPADLVSERSQTPRSFMGTDASSLPSSRSPSPSPSAQGLHLAYRNPGGDGDLGDQGFKGADAGRGMYSLDNESESKLLSGAQAPGVAEGDFEHGMLDRGRERERAAVVGEGGGEGGGYVGVPMAAEEEETTSYDYSRGRR</sequence>
<evidence type="ECO:0000256" key="4">
    <source>
        <dbReference type="ARBA" id="ARBA00022692"/>
    </source>
</evidence>
<keyword evidence="7" id="KW-0175">Coiled coil</keyword>
<dbReference type="GO" id="GO:0005886">
    <property type="term" value="C:plasma membrane"/>
    <property type="evidence" value="ECO:0007669"/>
    <property type="project" value="TreeGrafter"/>
</dbReference>
<dbReference type="InterPro" id="IPR027815">
    <property type="entry name" value="CSC1/OSCA1-like_cyt"/>
</dbReference>
<feature type="domain" description="CSC1/OSCA1-like 7TM region" evidence="10">
    <location>
        <begin position="389"/>
        <end position="670"/>
    </location>
</feature>
<gene>
    <name evidence="13" type="ORF">FRX48_08394</name>
</gene>
<name>A0A5M8PG19_9LECA</name>
<reference evidence="13 14" key="1">
    <citation type="submission" date="2019-09" db="EMBL/GenBank/DDBJ databases">
        <title>The hologenome of the rock-dwelling lichen Lasallia pustulata.</title>
        <authorList>
            <person name="Greshake Tzovaras B."/>
            <person name="Segers F."/>
            <person name="Bicker A."/>
            <person name="Dal Grande F."/>
            <person name="Otte J."/>
            <person name="Hankeln T."/>
            <person name="Schmitt I."/>
            <person name="Ebersberger I."/>
        </authorList>
    </citation>
    <scope>NUCLEOTIDE SEQUENCE [LARGE SCALE GENOMIC DNA]</scope>
    <source>
        <strain evidence="13">A1-1</strain>
    </source>
</reference>
<feature type="region of interest" description="Disordered" evidence="8">
    <location>
        <begin position="948"/>
        <end position="980"/>
    </location>
</feature>
<keyword evidence="4 9" id="KW-0812">Transmembrane</keyword>
<dbReference type="Pfam" id="PF02714">
    <property type="entry name" value="RSN1_7TM"/>
    <property type="match status" value="1"/>
</dbReference>
<evidence type="ECO:0000256" key="3">
    <source>
        <dbReference type="ARBA" id="ARBA00022448"/>
    </source>
</evidence>
<comment type="subcellular location">
    <subcellularLocation>
        <location evidence="1">Membrane</location>
        <topology evidence="1">Multi-pass membrane protein</topology>
    </subcellularLocation>
</comment>
<evidence type="ECO:0000256" key="2">
    <source>
        <dbReference type="ARBA" id="ARBA00007779"/>
    </source>
</evidence>
<dbReference type="InterPro" id="IPR003864">
    <property type="entry name" value="CSC1/OSCA1-like_7TM"/>
</dbReference>
<feature type="transmembrane region" description="Helical" evidence="9">
    <location>
        <begin position="120"/>
        <end position="139"/>
    </location>
</feature>
<feature type="transmembrane region" description="Helical" evidence="9">
    <location>
        <begin position="679"/>
        <end position="697"/>
    </location>
</feature>
<keyword evidence="5 9" id="KW-1133">Transmembrane helix</keyword>